<name>A0A6F8ZH78_9FIRM</name>
<reference evidence="2 3" key="1">
    <citation type="submission" date="2020-02" db="EMBL/GenBank/DDBJ databases">
        <authorList>
            <person name="Hogendoorn C."/>
        </authorList>
    </citation>
    <scope>NUCLEOTIDE SEQUENCE [LARGE SCALE GENOMIC DNA]</scope>
    <source>
        <strain evidence="2">R501</strain>
    </source>
</reference>
<proteinExistence type="predicted"/>
<evidence type="ECO:0008006" key="4">
    <source>
        <dbReference type="Google" id="ProtNLM"/>
    </source>
</evidence>
<dbReference type="AlphaFoldDB" id="A0A6F8ZH78"/>
<keyword evidence="1" id="KW-0446">Lipid-binding</keyword>
<evidence type="ECO:0000313" key="2">
    <source>
        <dbReference type="EMBL" id="CAB1129114.1"/>
    </source>
</evidence>
<dbReference type="PANTHER" id="PTHR33434">
    <property type="entry name" value="DEGV DOMAIN-CONTAINING PROTEIN DR_1986-RELATED"/>
    <property type="match status" value="1"/>
</dbReference>
<organism evidence="2 3">
    <name type="scientific">Candidatus Hydrogenisulfobacillus filiaventi</name>
    <dbReference type="NCBI Taxonomy" id="2707344"/>
    <lineage>
        <taxon>Bacteria</taxon>
        <taxon>Bacillati</taxon>
        <taxon>Bacillota</taxon>
        <taxon>Clostridia</taxon>
        <taxon>Eubacteriales</taxon>
        <taxon>Clostridiales Family XVII. Incertae Sedis</taxon>
        <taxon>Candidatus Hydrogenisulfobacillus</taxon>
    </lineage>
</organism>
<dbReference type="Gene3D" id="3.30.1180.10">
    <property type="match status" value="1"/>
</dbReference>
<evidence type="ECO:0000313" key="3">
    <source>
        <dbReference type="Proteomes" id="UP000503399"/>
    </source>
</evidence>
<dbReference type="EMBL" id="LR778114">
    <property type="protein sequence ID" value="CAB1129114.1"/>
    <property type="molecule type" value="Genomic_DNA"/>
</dbReference>
<dbReference type="PROSITE" id="PS51482">
    <property type="entry name" value="DEGV"/>
    <property type="match status" value="1"/>
</dbReference>
<dbReference type="GO" id="GO:0008289">
    <property type="term" value="F:lipid binding"/>
    <property type="evidence" value="ECO:0007669"/>
    <property type="project" value="UniProtKB-KW"/>
</dbReference>
<gene>
    <name evidence="2" type="ORF">R50_1613</name>
</gene>
<evidence type="ECO:0000256" key="1">
    <source>
        <dbReference type="ARBA" id="ARBA00023121"/>
    </source>
</evidence>
<dbReference type="SUPFAM" id="SSF82549">
    <property type="entry name" value="DAK1/DegV-like"/>
    <property type="match status" value="1"/>
</dbReference>
<dbReference type="PANTHER" id="PTHR33434:SF2">
    <property type="entry name" value="FATTY ACID-BINDING PROTEIN TM_1468"/>
    <property type="match status" value="1"/>
</dbReference>
<dbReference type="InterPro" id="IPR003797">
    <property type="entry name" value="DegV"/>
</dbReference>
<sequence length="299" mass="30615">MSAVAVAVVTDSASDLPAAWRAEQGVAMVPLTVWVDGREYRDQVDLDGAGFLRLLADSRELPRTAAPAPGAFAEAYRRLKEQGADGILSIHLSGALSATVRAAEAGRDLVPEAGPVAVVDGRSASLGTGLLVWWAAAGARAGRPLAALTAEVEALRRQMTALFVPRTLEYLARGGRIGHAARLVGGMLDMKPVLDLSEGSVRPVRKVRGWRQVPAALLAEAAARVPPGSAVLAAVGHVGDGGTAGLLAEGIRQRYQVLGLLAGEVGPVIGTHAGPGAVGCFLLALDAGQAAVWEEAAGA</sequence>
<dbReference type="Proteomes" id="UP000503399">
    <property type="component" value="Chromosome"/>
</dbReference>
<dbReference type="NCBIfam" id="TIGR00762">
    <property type="entry name" value="DegV"/>
    <property type="match status" value="1"/>
</dbReference>
<keyword evidence="3" id="KW-1185">Reference proteome</keyword>
<accession>A0A6F8ZH78</accession>
<dbReference type="KEGG" id="hfv:R50_1613"/>
<dbReference type="InterPro" id="IPR043168">
    <property type="entry name" value="DegV_C"/>
</dbReference>
<dbReference type="InterPro" id="IPR050270">
    <property type="entry name" value="DegV_domain_contain"/>
</dbReference>
<dbReference type="Pfam" id="PF02645">
    <property type="entry name" value="DegV"/>
    <property type="match status" value="1"/>
</dbReference>
<protein>
    <recommendedName>
        <fullName evidence="4">DegV family protein</fullName>
    </recommendedName>
</protein>
<dbReference type="Gene3D" id="3.40.50.10170">
    <property type="match status" value="1"/>
</dbReference>